<dbReference type="AlphaFoldDB" id="A0A3D8MBV6"/>
<keyword evidence="1" id="KW-0472">Membrane</keyword>
<feature type="transmembrane region" description="Helical" evidence="1">
    <location>
        <begin position="330"/>
        <end position="354"/>
    </location>
</feature>
<feature type="transmembrane region" description="Helical" evidence="1">
    <location>
        <begin position="108"/>
        <end position="129"/>
    </location>
</feature>
<dbReference type="Pfam" id="PF13347">
    <property type="entry name" value="MFS_2"/>
    <property type="match status" value="1"/>
</dbReference>
<keyword evidence="1" id="KW-0812">Transmembrane</keyword>
<dbReference type="RefSeq" id="WP_115591894.1">
    <property type="nucleotide sequence ID" value="NZ_QRHA01000002.1"/>
</dbReference>
<feature type="transmembrane region" description="Helical" evidence="1">
    <location>
        <begin position="149"/>
        <end position="172"/>
    </location>
</feature>
<keyword evidence="3" id="KW-1185">Reference proteome</keyword>
<feature type="transmembrane region" description="Helical" evidence="1">
    <location>
        <begin position="380"/>
        <end position="400"/>
    </location>
</feature>
<evidence type="ECO:0000313" key="2">
    <source>
        <dbReference type="EMBL" id="RDV27994.1"/>
    </source>
</evidence>
<feature type="transmembrane region" description="Helical" evidence="1">
    <location>
        <begin position="12"/>
        <end position="32"/>
    </location>
</feature>
<keyword evidence="1" id="KW-1133">Transmembrane helix</keyword>
<feature type="transmembrane region" description="Helical" evidence="1">
    <location>
        <begin position="272"/>
        <end position="294"/>
    </location>
</feature>
<dbReference type="SUPFAM" id="SSF103473">
    <property type="entry name" value="MFS general substrate transporter"/>
    <property type="match status" value="1"/>
</dbReference>
<dbReference type="OrthoDB" id="181905at2"/>
<dbReference type="Proteomes" id="UP000256561">
    <property type="component" value="Unassembled WGS sequence"/>
</dbReference>
<sequence>MRPEHVGTPQQFALASGYLAAFFASHAIHALATPFFQMTRALDPFLLSVVITFPMLFSMLLSGRIGRLCDGMGAQPKRRALQGAGWVSGTAFAMMWMASANWSDAATLAYLAVIGVVFYLASTLLIISLRSMTFALSSTASETLKVMSFTALFERLGGVLYFWLFPLAQLGIWTSLTAGIRAVGVFVGAGLIGGLTHFCANRINLGTQRSNMASDFATHPQVSPNLPVEVKNALLILLTLIGIKVGLIGAFTSLDFYLLVYYVSGGDIAEGALWKGALSTSFAVFSMMMIPVCLRIALRIGARGTLKWIYTLSVIGSCAKWYIYTPGNQAWLFLDALLGSASFVALTAIVPAMLNQLSHRQAEESQQAVHGYFASRQSMVMQGSILTALLLGGGLLNVFGFDASLEGQQDIGTITAFRYVLAWGTAFLNCVSLMLVFIYPKIDKTTYVRAESMPVNKENQCQQ</sequence>
<feature type="transmembrane region" description="Helical" evidence="1">
    <location>
        <begin position="420"/>
        <end position="439"/>
    </location>
</feature>
<evidence type="ECO:0000313" key="3">
    <source>
        <dbReference type="Proteomes" id="UP000256561"/>
    </source>
</evidence>
<feature type="transmembrane region" description="Helical" evidence="1">
    <location>
        <begin position="233"/>
        <end position="260"/>
    </location>
</feature>
<accession>A0A3D8MBV6</accession>
<feature type="transmembrane region" description="Helical" evidence="1">
    <location>
        <begin position="83"/>
        <end position="102"/>
    </location>
</feature>
<name>A0A3D8MBV6_9ALTE</name>
<evidence type="ECO:0000256" key="1">
    <source>
        <dbReference type="SAM" id="Phobius"/>
    </source>
</evidence>
<reference evidence="3" key="1">
    <citation type="submission" date="2018-08" db="EMBL/GenBank/DDBJ databases">
        <authorList>
            <person name="Zhang J."/>
            <person name="Du Z.-J."/>
        </authorList>
    </citation>
    <scope>NUCLEOTIDE SEQUENCE [LARGE SCALE GENOMIC DNA]</scope>
    <source>
        <strain evidence="3">KCTC 52655</strain>
    </source>
</reference>
<dbReference type="InterPro" id="IPR036259">
    <property type="entry name" value="MFS_trans_sf"/>
</dbReference>
<proteinExistence type="predicted"/>
<protein>
    <submittedName>
        <fullName evidence="2">MFS transporter</fullName>
    </submittedName>
</protein>
<dbReference type="EMBL" id="QRHA01000002">
    <property type="protein sequence ID" value="RDV27994.1"/>
    <property type="molecule type" value="Genomic_DNA"/>
</dbReference>
<comment type="caution">
    <text evidence="2">The sequence shown here is derived from an EMBL/GenBank/DDBJ whole genome shotgun (WGS) entry which is preliminary data.</text>
</comment>
<organism evidence="2 3">
    <name type="scientific">Alteromonas aestuariivivens</name>
    <dbReference type="NCBI Taxonomy" id="1938339"/>
    <lineage>
        <taxon>Bacteria</taxon>
        <taxon>Pseudomonadati</taxon>
        <taxon>Pseudomonadota</taxon>
        <taxon>Gammaproteobacteria</taxon>
        <taxon>Alteromonadales</taxon>
        <taxon>Alteromonadaceae</taxon>
        <taxon>Alteromonas/Salinimonas group</taxon>
        <taxon>Alteromonas</taxon>
    </lineage>
</organism>
<gene>
    <name evidence="2" type="ORF">DXV75_03225</name>
</gene>
<feature type="transmembrane region" description="Helical" evidence="1">
    <location>
        <begin position="178"/>
        <end position="200"/>
    </location>
</feature>
<feature type="transmembrane region" description="Helical" evidence="1">
    <location>
        <begin position="44"/>
        <end position="62"/>
    </location>
</feature>